<gene>
    <name evidence="1" type="ORF">HMPREF9282_01203</name>
</gene>
<dbReference type="Proteomes" id="UP000009891">
    <property type="component" value="Unassembled WGS sequence"/>
</dbReference>
<organism evidence="1 2">
    <name type="scientific">Veillonella seminalis ACS-216-V-Col6b</name>
    <dbReference type="NCBI Taxonomy" id="883156"/>
    <lineage>
        <taxon>Bacteria</taxon>
        <taxon>Bacillati</taxon>
        <taxon>Bacillota</taxon>
        <taxon>Negativicutes</taxon>
        <taxon>Veillonellales</taxon>
        <taxon>Veillonellaceae</taxon>
        <taxon>Veillonella</taxon>
    </lineage>
</organism>
<proteinExistence type="predicted"/>
<keyword evidence="2" id="KW-1185">Reference proteome</keyword>
<comment type="caution">
    <text evidence="1">The sequence shown here is derived from an EMBL/GenBank/DDBJ whole genome shotgun (WGS) entry which is preliminary data.</text>
</comment>
<dbReference type="OrthoDB" id="9802752at2"/>
<dbReference type="PANTHER" id="PTHR35810">
    <property type="entry name" value="CYTOPLASMIC PROTEIN-RELATED"/>
    <property type="match status" value="1"/>
</dbReference>
<sequence>MDNIIIYNTEDGETNVKLYANDGTVWMTQKSMSQLFECSTDNISLHLKNIFSDNELDKKAVTENSSVTAADGKTYQVTLYNLNAILAVGFRVRSKRGVQFRKWANTTLKEYMQKGFVIDSERLKNPDGRPDYFDELLEQIRDIRASEKRFYQKLKDLFALSSDYDKTDVETTKFFTETQNKLIYGVTGKTAAELIVSRADANKPNMALTSWKGKIVRKQDITIAKNYLTHNEVDSLNRLVSIFLESAELRVKLKKDLTLTYWRNSVDKLLVDHDIPLLNTLGQVSHASMVKLVNNTYTDFDARRKKEDAKLADLEDLKELEELISKHK</sequence>
<dbReference type="HOGENOM" id="CLU_048266_0_0_9"/>
<accession>K9DHM8</accession>
<evidence type="ECO:0008006" key="3">
    <source>
        <dbReference type="Google" id="ProtNLM"/>
    </source>
</evidence>
<protein>
    <recommendedName>
        <fullName evidence="3">Bro-N domain-containing protein</fullName>
    </recommendedName>
</protein>
<dbReference type="PANTHER" id="PTHR35810:SF1">
    <property type="entry name" value="CYTOPLASMIC PROTEIN"/>
    <property type="match status" value="1"/>
</dbReference>
<dbReference type="RefSeq" id="WP_006556090.1">
    <property type="nucleotide sequence ID" value="NZ_JH992937.1"/>
</dbReference>
<dbReference type="InterPro" id="IPR011204">
    <property type="entry name" value="Virulence_RhuM-like"/>
</dbReference>
<dbReference type="eggNOG" id="COG3943">
    <property type="taxonomic scope" value="Bacteria"/>
</dbReference>
<dbReference type="PATRIC" id="fig|883156.3.peg.1180"/>
<reference evidence="1 2" key="1">
    <citation type="submission" date="2012-09" db="EMBL/GenBank/DDBJ databases">
        <title>The Genome Sequence of Veillonella ratti ACS-216-V-COL6B.</title>
        <authorList>
            <consortium name="The Broad Institute Genome Sequencing Platform"/>
            <person name="Earl A."/>
            <person name="Ward D."/>
            <person name="Feldgarden M."/>
            <person name="Gevers D."/>
            <person name="Saerens B."/>
            <person name="Vaneechoutte M."/>
            <person name="Walker B."/>
            <person name="Young S.K."/>
            <person name="Zeng Q."/>
            <person name="Gargeya S."/>
            <person name="Fitzgerald M."/>
            <person name="Haas B."/>
            <person name="Abouelleil A."/>
            <person name="Alvarado L."/>
            <person name="Arachchi H.M."/>
            <person name="Berlin A."/>
            <person name="Chapman S.B."/>
            <person name="Goldberg J."/>
            <person name="Griggs A."/>
            <person name="Gujja S."/>
            <person name="Hansen M."/>
            <person name="Howarth C."/>
            <person name="Imamovic A."/>
            <person name="Larimer J."/>
            <person name="McCowen C."/>
            <person name="Montmayeur A."/>
            <person name="Murphy C."/>
            <person name="Neiman D."/>
            <person name="Pearson M."/>
            <person name="Priest M."/>
            <person name="Roberts A."/>
            <person name="Saif S."/>
            <person name="Shea T."/>
            <person name="Sisk P."/>
            <person name="Sykes S."/>
            <person name="Wortman J."/>
            <person name="Nusbaum C."/>
            <person name="Birren B."/>
        </authorList>
    </citation>
    <scope>NUCLEOTIDE SEQUENCE [LARGE SCALE GENOMIC DNA]</scope>
    <source>
        <strain evidence="1 2">ACS-216-V-Col6b</strain>
    </source>
</reference>
<name>K9DHM8_9FIRM</name>
<dbReference type="EMBL" id="AHAF01000008">
    <property type="protein sequence ID" value="EKU78297.1"/>
    <property type="molecule type" value="Genomic_DNA"/>
</dbReference>
<dbReference type="PIRSF" id="PIRSF015268">
    <property type="entry name" value="Virulence_RhuM"/>
    <property type="match status" value="1"/>
</dbReference>
<dbReference type="AlphaFoldDB" id="K9DHM8"/>
<dbReference type="Pfam" id="PF13310">
    <property type="entry name" value="Virulence_RhuM"/>
    <property type="match status" value="1"/>
</dbReference>
<dbReference type="STRING" id="883156.HMPREF9282_01203"/>
<evidence type="ECO:0000313" key="1">
    <source>
        <dbReference type="EMBL" id="EKU78297.1"/>
    </source>
</evidence>
<evidence type="ECO:0000313" key="2">
    <source>
        <dbReference type="Proteomes" id="UP000009891"/>
    </source>
</evidence>